<reference evidence="2 3" key="1">
    <citation type="submission" date="2017-11" db="EMBL/GenBank/DDBJ databases">
        <title>De novo assembly and phasing of dikaryotic genomes from two isolates of Puccinia coronata f. sp. avenae, the causal agent of oat crown rust.</title>
        <authorList>
            <person name="Miller M.E."/>
            <person name="Zhang Y."/>
            <person name="Omidvar V."/>
            <person name="Sperschneider J."/>
            <person name="Schwessinger B."/>
            <person name="Raley C."/>
            <person name="Palmer J.M."/>
            <person name="Garnica D."/>
            <person name="Upadhyaya N."/>
            <person name="Rathjen J."/>
            <person name="Taylor J.M."/>
            <person name="Park R.F."/>
            <person name="Dodds P.N."/>
            <person name="Hirsch C.D."/>
            <person name="Kianian S.F."/>
            <person name="Figueroa M."/>
        </authorList>
    </citation>
    <scope>NUCLEOTIDE SEQUENCE [LARGE SCALE GENOMIC DNA]</scope>
    <source>
        <strain evidence="2">12NC29</strain>
    </source>
</reference>
<comment type="caution">
    <text evidence="2">The sequence shown here is derived from an EMBL/GenBank/DDBJ whole genome shotgun (WGS) entry which is preliminary data.</text>
</comment>
<accession>A0A2N5S9Y7</accession>
<gene>
    <name evidence="2" type="ORF">PCANC_22772</name>
</gene>
<proteinExistence type="predicted"/>
<sequence length="179" mass="18942">MRPSDSNSGAGPPSESLTDSNLVALAFWPPSLNRFLIHSVARRPSLNRMAASDVNSDATIRASIAGKFNKLDIKNLIWGVDKKPGKTAPTRGFTGGQRRSRRRSGTSLYQLAEALFLGKQAPACTCLPRNSSSAAGTSLYPHGKELFLAEQLLGGLAQPCTSSASRHKPLAGGNDGAPR</sequence>
<dbReference type="AlphaFoldDB" id="A0A2N5S9Y7"/>
<evidence type="ECO:0000313" key="2">
    <source>
        <dbReference type="EMBL" id="PLW10034.1"/>
    </source>
</evidence>
<keyword evidence="3" id="KW-1185">Reference proteome</keyword>
<organism evidence="2 3">
    <name type="scientific">Puccinia coronata f. sp. avenae</name>
    <dbReference type="NCBI Taxonomy" id="200324"/>
    <lineage>
        <taxon>Eukaryota</taxon>
        <taxon>Fungi</taxon>
        <taxon>Dikarya</taxon>
        <taxon>Basidiomycota</taxon>
        <taxon>Pucciniomycotina</taxon>
        <taxon>Pucciniomycetes</taxon>
        <taxon>Pucciniales</taxon>
        <taxon>Pucciniaceae</taxon>
        <taxon>Puccinia</taxon>
    </lineage>
</organism>
<dbReference type="Proteomes" id="UP000235388">
    <property type="component" value="Unassembled WGS sequence"/>
</dbReference>
<evidence type="ECO:0000313" key="3">
    <source>
        <dbReference type="Proteomes" id="UP000235388"/>
    </source>
</evidence>
<feature type="region of interest" description="Disordered" evidence="1">
    <location>
        <begin position="160"/>
        <end position="179"/>
    </location>
</feature>
<evidence type="ECO:0000256" key="1">
    <source>
        <dbReference type="SAM" id="MobiDB-lite"/>
    </source>
</evidence>
<protein>
    <submittedName>
        <fullName evidence="2">Uncharacterized protein</fullName>
    </submittedName>
</protein>
<name>A0A2N5S9Y7_9BASI</name>
<dbReference type="EMBL" id="PGCJ01001077">
    <property type="protein sequence ID" value="PLW10034.1"/>
    <property type="molecule type" value="Genomic_DNA"/>
</dbReference>